<dbReference type="Proteomes" id="UP000587942">
    <property type="component" value="Unassembled WGS sequence"/>
</dbReference>
<feature type="compositionally biased region" description="Basic and acidic residues" evidence="1">
    <location>
        <begin position="78"/>
        <end position="87"/>
    </location>
</feature>
<protein>
    <submittedName>
        <fullName evidence="2">Uncharacterized protein</fullName>
    </submittedName>
</protein>
<proteinExistence type="predicted"/>
<accession>A0A846TUS4</accession>
<evidence type="ECO:0000313" key="3">
    <source>
        <dbReference type="Proteomes" id="UP000587942"/>
    </source>
</evidence>
<organism evidence="2 3">
    <name type="scientific">Mesobacillus selenatarsenatis</name>
    <dbReference type="NCBI Taxonomy" id="388741"/>
    <lineage>
        <taxon>Bacteria</taxon>
        <taxon>Bacillati</taxon>
        <taxon>Bacillota</taxon>
        <taxon>Bacilli</taxon>
        <taxon>Bacillales</taxon>
        <taxon>Bacillaceae</taxon>
        <taxon>Mesobacillus</taxon>
    </lineage>
</organism>
<reference evidence="2 3" key="1">
    <citation type="submission" date="2020-03" db="EMBL/GenBank/DDBJ databases">
        <authorList>
            <person name="Sun Q."/>
        </authorList>
    </citation>
    <scope>NUCLEOTIDE SEQUENCE [LARGE SCALE GENOMIC DNA]</scope>
    <source>
        <strain evidence="2 3">KACC 21451</strain>
    </source>
</reference>
<feature type="region of interest" description="Disordered" evidence="1">
    <location>
        <begin position="75"/>
        <end position="99"/>
    </location>
</feature>
<dbReference type="RefSeq" id="WP_167832535.1">
    <property type="nucleotide sequence ID" value="NZ_JAAVUM010000007.1"/>
</dbReference>
<dbReference type="EMBL" id="JAAVUM010000007">
    <property type="protein sequence ID" value="NKE06101.1"/>
    <property type="molecule type" value="Genomic_DNA"/>
</dbReference>
<evidence type="ECO:0000256" key="1">
    <source>
        <dbReference type="SAM" id="MobiDB-lite"/>
    </source>
</evidence>
<evidence type="ECO:0000313" key="2">
    <source>
        <dbReference type="EMBL" id="NKE06101.1"/>
    </source>
</evidence>
<name>A0A846TUS4_9BACI</name>
<dbReference type="Gene3D" id="1.20.1480.30">
    <property type="entry name" value="Designed four-helix bundle protein"/>
    <property type="match status" value="1"/>
</dbReference>
<gene>
    <name evidence="2" type="ORF">GWK17_11585</name>
</gene>
<dbReference type="AlphaFoldDB" id="A0A846TUS4"/>
<sequence>MNEKDIKPHIDSLKKEPSLDGILNFTQAIFNQLPEENNDEVSQSQNNHFNADNLNSLMAAVQGFVNPTTLSLLSKTLNKSDTKKEDANTTSLENENEKLSAELNEVKEQLNAMKSDLAENSKRLQELESEVQYLRRRRRR</sequence>
<comment type="caution">
    <text evidence="2">The sequence shown here is derived from an EMBL/GenBank/DDBJ whole genome shotgun (WGS) entry which is preliminary data.</text>
</comment>